<evidence type="ECO:0000313" key="1">
    <source>
        <dbReference type="Proteomes" id="UP000095287"/>
    </source>
</evidence>
<reference evidence="2" key="1">
    <citation type="submission" date="2016-11" db="UniProtKB">
        <authorList>
            <consortium name="WormBaseParasite"/>
        </authorList>
    </citation>
    <scope>IDENTIFICATION</scope>
</reference>
<protein>
    <submittedName>
        <fullName evidence="2">Uncharacterized protein</fullName>
    </submittedName>
</protein>
<dbReference type="Proteomes" id="UP000095287">
    <property type="component" value="Unplaced"/>
</dbReference>
<organism evidence="1 2">
    <name type="scientific">Steinernema glaseri</name>
    <dbReference type="NCBI Taxonomy" id="37863"/>
    <lineage>
        <taxon>Eukaryota</taxon>
        <taxon>Metazoa</taxon>
        <taxon>Ecdysozoa</taxon>
        <taxon>Nematoda</taxon>
        <taxon>Chromadorea</taxon>
        <taxon>Rhabditida</taxon>
        <taxon>Tylenchina</taxon>
        <taxon>Panagrolaimomorpha</taxon>
        <taxon>Strongyloidoidea</taxon>
        <taxon>Steinernematidae</taxon>
        <taxon>Steinernema</taxon>
    </lineage>
</organism>
<keyword evidence="1" id="KW-1185">Reference proteome</keyword>
<evidence type="ECO:0000313" key="2">
    <source>
        <dbReference type="WBParaSite" id="L893_g2798.t1"/>
    </source>
</evidence>
<dbReference type="AlphaFoldDB" id="A0A1I7ZMR1"/>
<name>A0A1I7ZMR1_9BILA</name>
<sequence length="105" mass="12010">MLQTRKDELRSRQDEQLTMLKNMMGLLSVQRAANVALRIKEAERRKRLSITKAEQFLLRSVGNGSQSEGSTLCLPMTTTTWPSIREATRGTVLEGRLELHEYSYP</sequence>
<proteinExistence type="predicted"/>
<dbReference type="WBParaSite" id="L893_g2798.t1">
    <property type="protein sequence ID" value="L893_g2798.t1"/>
    <property type="gene ID" value="L893_g2798"/>
</dbReference>
<accession>A0A1I7ZMR1</accession>